<dbReference type="Gene3D" id="2.60.40.10">
    <property type="entry name" value="Immunoglobulins"/>
    <property type="match status" value="1"/>
</dbReference>
<gene>
    <name evidence="6" type="ORF">QJS10_CPA16g00428</name>
</gene>
<dbReference type="CDD" id="cd14947">
    <property type="entry name" value="NBR1_like"/>
    <property type="match status" value="1"/>
</dbReference>
<keyword evidence="2 4" id="KW-0863">Zinc-finger</keyword>
<evidence type="ECO:0000313" key="6">
    <source>
        <dbReference type="EMBL" id="KAK1294694.1"/>
    </source>
</evidence>
<organism evidence="6 7">
    <name type="scientific">Acorus calamus</name>
    <name type="common">Sweet flag</name>
    <dbReference type="NCBI Taxonomy" id="4465"/>
    <lineage>
        <taxon>Eukaryota</taxon>
        <taxon>Viridiplantae</taxon>
        <taxon>Streptophyta</taxon>
        <taxon>Embryophyta</taxon>
        <taxon>Tracheophyta</taxon>
        <taxon>Spermatophyta</taxon>
        <taxon>Magnoliopsida</taxon>
        <taxon>Liliopsida</taxon>
        <taxon>Acoraceae</taxon>
        <taxon>Acorus</taxon>
    </lineage>
</organism>
<name>A0AAV9D1Q2_ACOCL</name>
<dbReference type="EMBL" id="JAUJYO010000016">
    <property type="protein sequence ID" value="KAK1294694.1"/>
    <property type="molecule type" value="Genomic_DNA"/>
</dbReference>
<proteinExistence type="predicted"/>
<dbReference type="SMART" id="SM00291">
    <property type="entry name" value="ZnF_ZZ"/>
    <property type="match status" value="1"/>
</dbReference>
<dbReference type="InterPro" id="IPR013783">
    <property type="entry name" value="Ig-like_fold"/>
</dbReference>
<dbReference type="PANTHER" id="PTHR20930">
    <property type="entry name" value="OVARIAN CARCINOMA ANTIGEN CA125-RELATED"/>
    <property type="match status" value="1"/>
</dbReference>
<dbReference type="PANTHER" id="PTHR20930:SF0">
    <property type="entry name" value="PROTEIN ILRUN"/>
    <property type="match status" value="1"/>
</dbReference>
<evidence type="ECO:0000256" key="4">
    <source>
        <dbReference type="PROSITE-ProRule" id="PRU00228"/>
    </source>
</evidence>
<feature type="domain" description="ZZ-type" evidence="5">
    <location>
        <begin position="37"/>
        <end position="87"/>
    </location>
</feature>
<evidence type="ECO:0000313" key="7">
    <source>
        <dbReference type="Proteomes" id="UP001180020"/>
    </source>
</evidence>
<keyword evidence="1" id="KW-0479">Metal-binding</keyword>
<evidence type="ECO:0000256" key="1">
    <source>
        <dbReference type="ARBA" id="ARBA00022723"/>
    </source>
</evidence>
<sequence length="297" mass="33086">MQDGAPVNPVYANTSVVTPTPRSGYARRKSFTHLSYHTGVYCDGCGMHPLMGPRYKSKVKENYDLCSICFSTMGNAVDYIRIDHTIRSRGFYPRCKTPMLPSRAFRCGVKPSKVKLESQFIQDVSIMDGTLMAPGTRFTKIWRMCNNGNVEWPSGTQLVWIGGDQLGDKGSVLLDIPSEGFPIGGEFDVAVDLTAPSRPGRYTSSWKMAAPSGHKFGQRVWVLIQVDHRFDPIVDSFHGGLNLNLLPEINRQEEQEIVDVNAIFYKRGPCAMPSSSNVTPEIIKPLQMMAFLSVARQ</sequence>
<evidence type="ECO:0000256" key="3">
    <source>
        <dbReference type="ARBA" id="ARBA00022833"/>
    </source>
</evidence>
<comment type="caution">
    <text evidence="6">The sequence shown here is derived from an EMBL/GenBank/DDBJ whole genome shotgun (WGS) entry which is preliminary data.</text>
</comment>
<dbReference type="Gene3D" id="3.30.60.90">
    <property type="match status" value="1"/>
</dbReference>
<dbReference type="InterPro" id="IPR032350">
    <property type="entry name" value="Nbr1_FW"/>
</dbReference>
<keyword evidence="7" id="KW-1185">Reference proteome</keyword>
<dbReference type="GO" id="GO:0008270">
    <property type="term" value="F:zinc ion binding"/>
    <property type="evidence" value="ECO:0007669"/>
    <property type="project" value="UniProtKB-KW"/>
</dbReference>
<dbReference type="Proteomes" id="UP001180020">
    <property type="component" value="Unassembled WGS sequence"/>
</dbReference>
<dbReference type="PROSITE" id="PS50135">
    <property type="entry name" value="ZF_ZZ_2"/>
    <property type="match status" value="1"/>
</dbReference>
<keyword evidence="3" id="KW-0862">Zinc</keyword>
<accession>A0AAV9D1Q2</accession>
<evidence type="ECO:0000256" key="2">
    <source>
        <dbReference type="ARBA" id="ARBA00022771"/>
    </source>
</evidence>
<protein>
    <recommendedName>
        <fullName evidence="5">ZZ-type domain-containing protein</fullName>
    </recommendedName>
</protein>
<dbReference type="InterPro" id="IPR000433">
    <property type="entry name" value="Znf_ZZ"/>
</dbReference>
<evidence type="ECO:0000259" key="5">
    <source>
        <dbReference type="PROSITE" id="PS50135"/>
    </source>
</evidence>
<dbReference type="Pfam" id="PF00569">
    <property type="entry name" value="ZZ"/>
    <property type="match status" value="1"/>
</dbReference>
<dbReference type="SUPFAM" id="SSF57850">
    <property type="entry name" value="RING/U-box"/>
    <property type="match status" value="1"/>
</dbReference>
<dbReference type="AlphaFoldDB" id="A0AAV9D1Q2"/>
<dbReference type="Pfam" id="PF16158">
    <property type="entry name" value="N_BRCA1_IG"/>
    <property type="match status" value="1"/>
</dbReference>
<dbReference type="InterPro" id="IPR043145">
    <property type="entry name" value="Znf_ZZ_sf"/>
</dbReference>
<reference evidence="6" key="1">
    <citation type="journal article" date="2023" name="Nat. Commun.">
        <title>Diploid and tetraploid genomes of Acorus and the evolution of monocots.</title>
        <authorList>
            <person name="Ma L."/>
            <person name="Liu K.W."/>
            <person name="Li Z."/>
            <person name="Hsiao Y.Y."/>
            <person name="Qi Y."/>
            <person name="Fu T."/>
            <person name="Tang G.D."/>
            <person name="Zhang D."/>
            <person name="Sun W.H."/>
            <person name="Liu D.K."/>
            <person name="Li Y."/>
            <person name="Chen G.Z."/>
            <person name="Liu X.D."/>
            <person name="Liao X.Y."/>
            <person name="Jiang Y.T."/>
            <person name="Yu X."/>
            <person name="Hao Y."/>
            <person name="Huang J."/>
            <person name="Zhao X.W."/>
            <person name="Ke S."/>
            <person name="Chen Y.Y."/>
            <person name="Wu W.L."/>
            <person name="Hsu J.L."/>
            <person name="Lin Y.F."/>
            <person name="Huang M.D."/>
            <person name="Li C.Y."/>
            <person name="Huang L."/>
            <person name="Wang Z.W."/>
            <person name="Zhao X."/>
            <person name="Zhong W.Y."/>
            <person name="Peng D.H."/>
            <person name="Ahmad S."/>
            <person name="Lan S."/>
            <person name="Zhang J.S."/>
            <person name="Tsai W.C."/>
            <person name="Van de Peer Y."/>
            <person name="Liu Z.J."/>
        </authorList>
    </citation>
    <scope>NUCLEOTIDE SEQUENCE</scope>
    <source>
        <strain evidence="6">CP</strain>
    </source>
</reference>
<reference evidence="6" key="2">
    <citation type="submission" date="2023-06" db="EMBL/GenBank/DDBJ databases">
        <authorList>
            <person name="Ma L."/>
            <person name="Liu K.-W."/>
            <person name="Li Z."/>
            <person name="Hsiao Y.-Y."/>
            <person name="Qi Y."/>
            <person name="Fu T."/>
            <person name="Tang G."/>
            <person name="Zhang D."/>
            <person name="Sun W.-H."/>
            <person name="Liu D.-K."/>
            <person name="Li Y."/>
            <person name="Chen G.-Z."/>
            <person name="Liu X.-D."/>
            <person name="Liao X.-Y."/>
            <person name="Jiang Y.-T."/>
            <person name="Yu X."/>
            <person name="Hao Y."/>
            <person name="Huang J."/>
            <person name="Zhao X.-W."/>
            <person name="Ke S."/>
            <person name="Chen Y.-Y."/>
            <person name="Wu W.-L."/>
            <person name="Hsu J.-L."/>
            <person name="Lin Y.-F."/>
            <person name="Huang M.-D."/>
            <person name="Li C.-Y."/>
            <person name="Huang L."/>
            <person name="Wang Z.-W."/>
            <person name="Zhao X."/>
            <person name="Zhong W.-Y."/>
            <person name="Peng D.-H."/>
            <person name="Ahmad S."/>
            <person name="Lan S."/>
            <person name="Zhang J.-S."/>
            <person name="Tsai W.-C."/>
            <person name="Van De Peer Y."/>
            <person name="Liu Z.-J."/>
        </authorList>
    </citation>
    <scope>NUCLEOTIDE SEQUENCE</scope>
    <source>
        <strain evidence="6">CP</strain>
        <tissue evidence="6">Leaves</tissue>
    </source>
</reference>